<protein>
    <recommendedName>
        <fullName evidence="2">Aspartate/homoserine dehydrogenase NAD-binding domain-containing protein</fullName>
    </recommendedName>
</protein>
<evidence type="ECO:0000256" key="1">
    <source>
        <dbReference type="SAM" id="MobiDB-lite"/>
    </source>
</evidence>
<dbReference type="InterPro" id="IPR005106">
    <property type="entry name" value="Asp/hSer_DH_NAD-bd"/>
</dbReference>
<dbReference type="Proteomes" id="UP000019593">
    <property type="component" value="Chromosome"/>
</dbReference>
<proteinExistence type="predicted"/>
<dbReference type="GO" id="GO:0016491">
    <property type="term" value="F:oxidoreductase activity"/>
    <property type="evidence" value="ECO:0007669"/>
    <property type="project" value="InterPro"/>
</dbReference>
<dbReference type="AlphaFoldDB" id="W8RTX1"/>
<name>W8RTX1_9RHOB</name>
<organism evidence="3 4">
    <name type="scientific">Roseicyclus elongatus DSM 19469</name>
    <dbReference type="NCBI Taxonomy" id="1294273"/>
    <lineage>
        <taxon>Bacteria</taxon>
        <taxon>Pseudomonadati</taxon>
        <taxon>Pseudomonadota</taxon>
        <taxon>Alphaproteobacteria</taxon>
        <taxon>Rhodobacterales</taxon>
        <taxon>Roseobacteraceae</taxon>
        <taxon>Roseicyclus</taxon>
    </lineage>
</organism>
<dbReference type="KEGG" id="red:roselon_02318"/>
<dbReference type="InterPro" id="IPR036291">
    <property type="entry name" value="NAD(P)-bd_dom_sf"/>
</dbReference>
<dbReference type="Gene3D" id="3.40.50.720">
    <property type="entry name" value="NAD(P)-binding Rossmann-like Domain"/>
    <property type="match status" value="1"/>
</dbReference>
<accession>W8RTX1</accession>
<reference evidence="3 4" key="1">
    <citation type="submission" date="2013-03" db="EMBL/GenBank/DDBJ databases">
        <authorList>
            <person name="Fiebig A."/>
            <person name="Goeker M."/>
            <person name="Klenk H.-P.P."/>
        </authorList>
    </citation>
    <scope>NUCLEOTIDE SEQUENCE [LARGE SCALE GENOMIC DNA]</scope>
    <source>
        <strain evidence="4">DSM 19469</strain>
    </source>
</reference>
<sequence length="87" mass="8330">MTGDLSDLLSDAPDLVAECAGHGAVSGPVPQVLQAGVPVIVVSVGALADDAPGPVPSPGRRGGRRAPDPACGGDRGHRPAVGTCAGG</sequence>
<keyword evidence="4" id="KW-1185">Reference proteome</keyword>
<dbReference type="HOGENOM" id="CLU_2481350_0_0_5"/>
<dbReference type="SUPFAM" id="SSF51735">
    <property type="entry name" value="NAD(P)-binding Rossmann-fold domains"/>
    <property type="match status" value="1"/>
</dbReference>
<evidence type="ECO:0000313" key="3">
    <source>
        <dbReference type="EMBL" id="AHM04653.1"/>
    </source>
</evidence>
<feature type="region of interest" description="Disordered" evidence="1">
    <location>
        <begin position="48"/>
        <end position="87"/>
    </location>
</feature>
<feature type="domain" description="Aspartate/homoserine dehydrogenase NAD-binding" evidence="2">
    <location>
        <begin position="2"/>
        <end position="51"/>
    </location>
</feature>
<evidence type="ECO:0000313" key="4">
    <source>
        <dbReference type="Proteomes" id="UP000019593"/>
    </source>
</evidence>
<dbReference type="GO" id="GO:0050661">
    <property type="term" value="F:NADP binding"/>
    <property type="evidence" value="ECO:0007669"/>
    <property type="project" value="InterPro"/>
</dbReference>
<gene>
    <name evidence="3" type="ORF">roselon_02318</name>
</gene>
<dbReference type="Pfam" id="PF03447">
    <property type="entry name" value="NAD_binding_3"/>
    <property type="match status" value="1"/>
</dbReference>
<dbReference type="STRING" id="1294273.roselon_02318"/>
<evidence type="ECO:0000259" key="2">
    <source>
        <dbReference type="Pfam" id="PF03447"/>
    </source>
</evidence>
<dbReference type="EMBL" id="CP004372">
    <property type="protein sequence ID" value="AHM04653.1"/>
    <property type="molecule type" value="Genomic_DNA"/>
</dbReference>